<keyword evidence="4" id="KW-1185">Reference proteome</keyword>
<reference evidence="3 4" key="1">
    <citation type="submission" date="2011-11" db="EMBL/GenBank/DDBJ databases">
        <title>The Noncontiguous Finished sequence of Saccharomonospora cyanea NA-134.</title>
        <authorList>
            <consortium name="US DOE Joint Genome Institute"/>
            <person name="Lucas S."/>
            <person name="Han J."/>
            <person name="Lapidus A."/>
            <person name="Cheng J.-F."/>
            <person name="Goodwin L."/>
            <person name="Pitluck S."/>
            <person name="Peters L."/>
            <person name="Ovchinnikova G."/>
            <person name="Lu M."/>
            <person name="Detter J.C."/>
            <person name="Han C."/>
            <person name="Tapia R."/>
            <person name="Land M."/>
            <person name="Hauser L."/>
            <person name="Kyrpides N."/>
            <person name="Ivanova N."/>
            <person name="Pagani I."/>
            <person name="Brambilla E.-M."/>
            <person name="Klenk H.-P."/>
            <person name="Woyke T."/>
        </authorList>
    </citation>
    <scope>NUCLEOTIDE SEQUENCE [LARGE SCALE GENOMIC DNA]</scope>
    <source>
        <strain evidence="3 4">NA-134</strain>
    </source>
</reference>
<dbReference type="eggNOG" id="ENOG5030U7C">
    <property type="taxonomic scope" value="Bacteria"/>
</dbReference>
<keyword evidence="2" id="KW-0812">Transmembrane</keyword>
<evidence type="ECO:0000256" key="1">
    <source>
        <dbReference type="SAM" id="MobiDB-lite"/>
    </source>
</evidence>
<dbReference type="EMBL" id="CM001440">
    <property type="protein sequence ID" value="EHR61344.1"/>
    <property type="molecule type" value="Genomic_DNA"/>
</dbReference>
<evidence type="ECO:0000256" key="2">
    <source>
        <dbReference type="SAM" id="Phobius"/>
    </source>
</evidence>
<gene>
    <name evidence="3" type="ORF">SaccyDRAFT_2473</name>
</gene>
<sequence length="135" mass="14269">MRRSTRSSVPQWLLLCVLALAVLGMHHVVSTSHLPAAGEAHVADTTHSGGAAEGHSQSSTDSTPSDPAHDALHFCLAVLFTAGPLLLLSSRLRSALRDARSLAAALLCCAQVPRTRERSVLTGRTLLTSVCILRI</sequence>
<keyword evidence="2" id="KW-1133">Transmembrane helix</keyword>
<dbReference type="HOGENOM" id="CLU_1884264_0_0_11"/>
<organism evidence="3 4">
    <name type="scientific">Saccharomonospora cyanea NA-134</name>
    <dbReference type="NCBI Taxonomy" id="882082"/>
    <lineage>
        <taxon>Bacteria</taxon>
        <taxon>Bacillati</taxon>
        <taxon>Actinomycetota</taxon>
        <taxon>Actinomycetes</taxon>
        <taxon>Pseudonocardiales</taxon>
        <taxon>Pseudonocardiaceae</taxon>
        <taxon>Saccharomonospora</taxon>
    </lineage>
</organism>
<name>H5XDM3_9PSEU</name>
<keyword evidence="2" id="KW-0472">Membrane</keyword>
<dbReference type="RefSeq" id="WP_005456464.1">
    <property type="nucleotide sequence ID" value="NZ_CM001440.1"/>
</dbReference>
<dbReference type="OrthoDB" id="9923334at2"/>
<evidence type="ECO:0000313" key="4">
    <source>
        <dbReference type="Proteomes" id="UP000002791"/>
    </source>
</evidence>
<feature type="transmembrane region" description="Helical" evidence="2">
    <location>
        <begin position="71"/>
        <end position="88"/>
    </location>
</feature>
<protein>
    <submittedName>
        <fullName evidence="3">Uncharacterized protein</fullName>
    </submittedName>
</protein>
<dbReference type="STRING" id="882082.SaccyDRAFT_2473"/>
<dbReference type="Proteomes" id="UP000002791">
    <property type="component" value="Chromosome"/>
</dbReference>
<accession>H5XDM3</accession>
<evidence type="ECO:0000313" key="3">
    <source>
        <dbReference type="EMBL" id="EHR61344.1"/>
    </source>
</evidence>
<proteinExistence type="predicted"/>
<dbReference type="AlphaFoldDB" id="H5XDM3"/>
<feature type="region of interest" description="Disordered" evidence="1">
    <location>
        <begin position="39"/>
        <end position="66"/>
    </location>
</feature>